<dbReference type="InterPro" id="IPR013517">
    <property type="entry name" value="FG-GAP"/>
</dbReference>
<keyword evidence="1" id="KW-0732">Signal</keyword>
<proteinExistence type="predicted"/>
<gene>
    <name evidence="2" type="ORF">GLV81_04335</name>
</gene>
<evidence type="ECO:0000256" key="1">
    <source>
        <dbReference type="ARBA" id="ARBA00022729"/>
    </source>
</evidence>
<dbReference type="Gene3D" id="2.130.10.130">
    <property type="entry name" value="Integrin alpha, N-terminal"/>
    <property type="match status" value="1"/>
</dbReference>
<organism evidence="2 3">
    <name type="scientific">Phnomibacter ginsenosidimutans</name>
    <dbReference type="NCBI Taxonomy" id="2676868"/>
    <lineage>
        <taxon>Bacteria</taxon>
        <taxon>Pseudomonadati</taxon>
        <taxon>Bacteroidota</taxon>
        <taxon>Chitinophagia</taxon>
        <taxon>Chitinophagales</taxon>
        <taxon>Chitinophagaceae</taxon>
        <taxon>Phnomibacter</taxon>
    </lineage>
</organism>
<dbReference type="Proteomes" id="UP000426027">
    <property type="component" value="Chromosome"/>
</dbReference>
<dbReference type="Pfam" id="PF13517">
    <property type="entry name" value="FG-GAP_3"/>
    <property type="match status" value="1"/>
</dbReference>
<evidence type="ECO:0000313" key="3">
    <source>
        <dbReference type="Proteomes" id="UP000426027"/>
    </source>
</evidence>
<dbReference type="InterPro" id="IPR028994">
    <property type="entry name" value="Integrin_alpha_N"/>
</dbReference>
<evidence type="ECO:0008006" key="4">
    <source>
        <dbReference type="Google" id="ProtNLM"/>
    </source>
</evidence>
<dbReference type="PROSITE" id="PS51257">
    <property type="entry name" value="PROKAR_LIPOPROTEIN"/>
    <property type="match status" value="1"/>
</dbReference>
<dbReference type="EMBL" id="CP046566">
    <property type="protein sequence ID" value="QGW27426.1"/>
    <property type="molecule type" value="Genomic_DNA"/>
</dbReference>
<dbReference type="KEGG" id="fls:GLV81_04335"/>
<protein>
    <recommendedName>
        <fullName evidence="4">VCBS repeat-containing protein</fullName>
    </recommendedName>
</protein>
<dbReference type="RefSeq" id="WP_157477194.1">
    <property type="nucleotide sequence ID" value="NZ_CP046566.1"/>
</dbReference>
<keyword evidence="3" id="KW-1185">Reference proteome</keyword>
<name>A0A6I6G4A1_9BACT</name>
<evidence type="ECO:0000313" key="2">
    <source>
        <dbReference type="EMBL" id="QGW27426.1"/>
    </source>
</evidence>
<reference evidence="2 3" key="1">
    <citation type="submission" date="2019-11" db="EMBL/GenBank/DDBJ databases">
        <authorList>
            <person name="Im W.T."/>
        </authorList>
    </citation>
    <scope>NUCLEOTIDE SEQUENCE [LARGE SCALE GENOMIC DNA]</scope>
    <source>
        <strain evidence="2 3">SB-02</strain>
    </source>
</reference>
<accession>A0A6I6G4A1</accession>
<dbReference type="AlphaFoldDB" id="A0A6I6G4A1"/>
<dbReference type="SUPFAM" id="SSF69318">
    <property type="entry name" value="Integrin alpha N-terminal domain"/>
    <property type="match status" value="1"/>
</dbReference>
<sequence length="124" mass="13606">MTISKKNGLELSMFFVLLFSTGCREGSVKRFTQLQSNETGITFNNIIEETADLNVLNYTYFYNGAGVAIGDVNNDSLPDIVFTGNMVSNKLYLNKGNMSFEDITTQSGIGKAQGWCTGVTLGRH</sequence>